<dbReference type="EMBL" id="NHZQ01000095">
    <property type="protein sequence ID" value="PSK53384.1"/>
    <property type="molecule type" value="Genomic_DNA"/>
</dbReference>
<feature type="domain" description="Gfd2/YDR514C-like C-terminal" evidence="1">
    <location>
        <begin position="38"/>
        <end position="227"/>
    </location>
</feature>
<dbReference type="GO" id="GO:0005634">
    <property type="term" value="C:nucleus"/>
    <property type="evidence" value="ECO:0007669"/>
    <property type="project" value="TreeGrafter"/>
</dbReference>
<dbReference type="Pfam" id="PF21762">
    <property type="entry name" value="DEDDh_C"/>
    <property type="match status" value="1"/>
</dbReference>
<comment type="caution">
    <text evidence="2">The sequence shown here is derived from an EMBL/GenBank/DDBJ whole genome shotgun (WGS) entry which is preliminary data.</text>
</comment>
<dbReference type="PANTHER" id="PTHR28083">
    <property type="entry name" value="GOOD FOR FULL DBP5 ACTIVITY PROTEIN 2"/>
    <property type="match status" value="1"/>
</dbReference>
<evidence type="ECO:0000313" key="2">
    <source>
        <dbReference type="EMBL" id="PSK53384.1"/>
    </source>
</evidence>
<sequence>MGNFADLQAALGLLDQGTGHLATARHKPPPFETIADTVFLCIHVDSSKHDWSYITEIGIPVMDTRECEEVCPGPGGRNWFQFIDCRHLTVHENKHLLNRHRTTADEHTFEVGTNENGASDNKHLQDIQKGVQQVLSSPEIGEGFDEIRNVVLVLFDAGHQLRLLNHLGVGMYDEPDIMFTAGVRGLCSQGNGRHIELSRLAKMLQLEHQDLLNAGNIADTIMQCLVRLTCFRRFNPRHLTNILRCL</sequence>
<protein>
    <recommendedName>
        <fullName evidence="1">Gfd2/YDR514C-like C-terminal domain-containing protein</fullName>
    </recommendedName>
</protein>
<keyword evidence="3" id="KW-1185">Reference proteome</keyword>
<dbReference type="PANTHER" id="PTHR28083:SF1">
    <property type="entry name" value="GOOD FOR FULL DBP5 ACTIVITY PROTEIN 2"/>
    <property type="match status" value="1"/>
</dbReference>
<organism evidence="2 3">
    <name type="scientific">Elsinoe australis</name>
    <dbReference type="NCBI Taxonomy" id="40998"/>
    <lineage>
        <taxon>Eukaryota</taxon>
        <taxon>Fungi</taxon>
        <taxon>Dikarya</taxon>
        <taxon>Ascomycota</taxon>
        <taxon>Pezizomycotina</taxon>
        <taxon>Dothideomycetes</taxon>
        <taxon>Dothideomycetidae</taxon>
        <taxon>Myriangiales</taxon>
        <taxon>Elsinoaceae</taxon>
        <taxon>Elsinoe</taxon>
    </lineage>
</organism>
<gene>
    <name evidence="2" type="ORF">B9Z65_8939</name>
</gene>
<proteinExistence type="predicted"/>
<evidence type="ECO:0000313" key="3">
    <source>
        <dbReference type="Proteomes" id="UP000243723"/>
    </source>
</evidence>
<accession>A0A2P7ZYU0</accession>
<dbReference type="Proteomes" id="UP000243723">
    <property type="component" value="Unassembled WGS sequence"/>
</dbReference>
<dbReference type="AlphaFoldDB" id="A0A2P7ZYU0"/>
<name>A0A2P7ZYU0_9PEZI</name>
<evidence type="ECO:0000259" key="1">
    <source>
        <dbReference type="Pfam" id="PF21762"/>
    </source>
</evidence>
<reference evidence="2 3" key="1">
    <citation type="submission" date="2017-05" db="EMBL/GenBank/DDBJ databases">
        <title>Draft genome sequence of Elsinoe australis.</title>
        <authorList>
            <person name="Cheng Q."/>
        </authorList>
    </citation>
    <scope>NUCLEOTIDE SEQUENCE [LARGE SCALE GENOMIC DNA]</scope>
    <source>
        <strain evidence="2 3">NL1</strain>
    </source>
</reference>
<dbReference type="InterPro" id="IPR048519">
    <property type="entry name" value="Gfd2/YDR514C-like_C"/>
</dbReference>
<dbReference type="InterPro" id="IPR040151">
    <property type="entry name" value="Gfd2/YDR514C-like"/>
</dbReference>